<sequence>MLIKEKNMRKILIVEEDILIRERLSNLLRDEGYYVIAVKDRSVAINCLERESIEIMIIAEKIIQENGFELLSVAKQRWSNIVIIAFGENENAYRVRGLLTKGIYEYLSQPLTPSRVLSSIKRTEERITLLEENKDLKRRIDYRYSFAGITGVSEKMQKVFSLILQVSQIKRPILLLGESGTGKEMIARAIHKYAFPDEKGFYKILCSNLPPGALKGKIFYRDIDVSSKKDALDQLLSGTIYFEDIHLLPYPLQIEFIDFLEENRFSRGDKDLHIITSTEVPLEEEVARGMFRNDLFYFLNAVKIEVPSLRERMEDIPFLIDVFLKEIEEGTNKKTIKISKEALNLLLEYHWPGNITELKNTLEGMVILSESELILPEDIPVHIKSGIGTVRSLQIEVGMPLEQAEKILIWETLKANRFNKSKSAQILGIGLRTLYRKIEQYNLDKQ</sequence>
<evidence type="ECO:0000313" key="8">
    <source>
        <dbReference type="EMBL" id="QPM67537.1"/>
    </source>
</evidence>
<dbReference type="GO" id="GO:0000160">
    <property type="term" value="P:phosphorelay signal transduction system"/>
    <property type="evidence" value="ECO:0007669"/>
    <property type="project" value="InterPro"/>
</dbReference>
<dbReference type="GO" id="GO:0006355">
    <property type="term" value="P:regulation of DNA-templated transcription"/>
    <property type="evidence" value="ECO:0007669"/>
    <property type="project" value="InterPro"/>
</dbReference>
<dbReference type="SMART" id="SM00448">
    <property type="entry name" value="REC"/>
    <property type="match status" value="1"/>
</dbReference>
<evidence type="ECO:0000259" key="6">
    <source>
        <dbReference type="PROSITE" id="PS50045"/>
    </source>
</evidence>
<protein>
    <submittedName>
        <fullName evidence="8">Transcriptional regulatory protein ZraR</fullName>
    </submittedName>
</protein>
<organism evidence="8 9">
    <name type="scientific">Atribacter laminatus</name>
    <dbReference type="NCBI Taxonomy" id="2847778"/>
    <lineage>
        <taxon>Bacteria</taxon>
        <taxon>Pseudomonadati</taxon>
        <taxon>Atribacterota</taxon>
        <taxon>Atribacteria</taxon>
        <taxon>Atribacterales</taxon>
        <taxon>Atribacteraceae</taxon>
        <taxon>Atribacter</taxon>
    </lineage>
</organism>
<evidence type="ECO:0000259" key="7">
    <source>
        <dbReference type="PROSITE" id="PS50110"/>
    </source>
</evidence>
<dbReference type="GO" id="GO:0043565">
    <property type="term" value="F:sequence-specific DNA binding"/>
    <property type="evidence" value="ECO:0007669"/>
    <property type="project" value="InterPro"/>
</dbReference>
<gene>
    <name evidence="8" type="primary">zraR</name>
    <name evidence="8" type="ORF">RT761_00740</name>
</gene>
<dbReference type="Pfam" id="PF02954">
    <property type="entry name" value="HTH_8"/>
    <property type="match status" value="1"/>
</dbReference>
<dbReference type="SUPFAM" id="SSF52540">
    <property type="entry name" value="P-loop containing nucleoside triphosphate hydrolases"/>
    <property type="match status" value="1"/>
</dbReference>
<dbReference type="InterPro" id="IPR025662">
    <property type="entry name" value="Sigma_54_int_dom_ATP-bd_1"/>
</dbReference>
<evidence type="ECO:0000256" key="5">
    <source>
        <dbReference type="PROSITE-ProRule" id="PRU00169"/>
    </source>
</evidence>
<dbReference type="PANTHER" id="PTHR32071">
    <property type="entry name" value="TRANSCRIPTIONAL REGULATORY PROTEIN"/>
    <property type="match status" value="1"/>
</dbReference>
<evidence type="ECO:0000256" key="1">
    <source>
        <dbReference type="ARBA" id="ARBA00022741"/>
    </source>
</evidence>
<dbReference type="PANTHER" id="PTHR32071:SF57">
    <property type="entry name" value="C4-DICARBOXYLATE TRANSPORT TRANSCRIPTIONAL REGULATORY PROTEIN DCTD"/>
    <property type="match status" value="1"/>
</dbReference>
<dbReference type="PRINTS" id="PR01590">
    <property type="entry name" value="HTHFIS"/>
</dbReference>
<dbReference type="InterPro" id="IPR011006">
    <property type="entry name" value="CheY-like_superfamily"/>
</dbReference>
<dbReference type="Gene3D" id="1.10.10.60">
    <property type="entry name" value="Homeodomain-like"/>
    <property type="match status" value="1"/>
</dbReference>
<dbReference type="SUPFAM" id="SSF46689">
    <property type="entry name" value="Homeodomain-like"/>
    <property type="match status" value="1"/>
</dbReference>
<dbReference type="InterPro" id="IPR058031">
    <property type="entry name" value="AAA_lid_NorR"/>
</dbReference>
<evidence type="ECO:0000313" key="9">
    <source>
        <dbReference type="Proteomes" id="UP000594463"/>
    </source>
</evidence>
<dbReference type="Pfam" id="PF25601">
    <property type="entry name" value="AAA_lid_14"/>
    <property type="match status" value="1"/>
</dbReference>
<keyword evidence="4" id="KW-0804">Transcription</keyword>
<dbReference type="InterPro" id="IPR009057">
    <property type="entry name" value="Homeodomain-like_sf"/>
</dbReference>
<keyword evidence="9" id="KW-1185">Reference proteome</keyword>
<dbReference type="PROSITE" id="PS50110">
    <property type="entry name" value="RESPONSE_REGULATORY"/>
    <property type="match status" value="1"/>
</dbReference>
<dbReference type="InterPro" id="IPR002197">
    <property type="entry name" value="HTH_Fis"/>
</dbReference>
<dbReference type="InterPro" id="IPR002078">
    <property type="entry name" value="Sigma_54_int"/>
</dbReference>
<dbReference type="Pfam" id="PF00158">
    <property type="entry name" value="Sigma54_activat"/>
    <property type="match status" value="1"/>
</dbReference>
<dbReference type="PROSITE" id="PS50045">
    <property type="entry name" value="SIGMA54_INTERACT_4"/>
    <property type="match status" value="1"/>
</dbReference>
<dbReference type="InterPro" id="IPR027417">
    <property type="entry name" value="P-loop_NTPase"/>
</dbReference>
<name>A0A7T1AKD6_ATRLM</name>
<dbReference type="SMART" id="SM00382">
    <property type="entry name" value="AAA"/>
    <property type="match status" value="1"/>
</dbReference>
<keyword evidence="3" id="KW-0805">Transcription regulation</keyword>
<dbReference type="InterPro" id="IPR001789">
    <property type="entry name" value="Sig_transdc_resp-reg_receiver"/>
</dbReference>
<dbReference type="AlphaFoldDB" id="A0A7T1AKD6"/>
<dbReference type="Pfam" id="PF00072">
    <property type="entry name" value="Response_reg"/>
    <property type="match status" value="1"/>
</dbReference>
<dbReference type="SUPFAM" id="SSF52172">
    <property type="entry name" value="CheY-like"/>
    <property type="match status" value="1"/>
</dbReference>
<dbReference type="CDD" id="cd00009">
    <property type="entry name" value="AAA"/>
    <property type="match status" value="1"/>
</dbReference>
<dbReference type="GO" id="GO:0005524">
    <property type="term" value="F:ATP binding"/>
    <property type="evidence" value="ECO:0007669"/>
    <property type="project" value="UniProtKB-KW"/>
</dbReference>
<accession>A0A7T1AKD6</accession>
<dbReference type="InterPro" id="IPR003593">
    <property type="entry name" value="AAA+_ATPase"/>
</dbReference>
<keyword evidence="1" id="KW-0547">Nucleotide-binding</keyword>
<dbReference type="PROSITE" id="PS00675">
    <property type="entry name" value="SIGMA54_INTERACT_1"/>
    <property type="match status" value="1"/>
</dbReference>
<dbReference type="Proteomes" id="UP000594463">
    <property type="component" value="Chromosome"/>
</dbReference>
<dbReference type="Gene3D" id="3.40.50.2300">
    <property type="match status" value="1"/>
</dbReference>
<reference evidence="8 9" key="1">
    <citation type="journal article" date="2021" name="Nat. Commun.">
        <title>Isolation of a member of the candidate phylum Atribacteria reveals a unique cell membrane structure.</title>
        <authorList>
            <person name="Taiki K."/>
            <person name="Nobu M.K."/>
            <person name="Kusada H."/>
            <person name="Meng X.-Y."/>
            <person name="Hosoki N."/>
            <person name="Uematsu K."/>
            <person name="Yoshioka H."/>
            <person name="Kamagata Y."/>
            <person name="Tamaki H."/>
        </authorList>
    </citation>
    <scope>NUCLEOTIDE SEQUENCE [LARGE SCALE GENOMIC DNA]</scope>
    <source>
        <strain evidence="8 9">RT761</strain>
    </source>
</reference>
<dbReference type="EMBL" id="CP065383">
    <property type="protein sequence ID" value="QPM67537.1"/>
    <property type="molecule type" value="Genomic_DNA"/>
</dbReference>
<evidence type="ECO:0000256" key="3">
    <source>
        <dbReference type="ARBA" id="ARBA00023015"/>
    </source>
</evidence>
<comment type="caution">
    <text evidence="5">Lacks conserved residue(s) required for the propagation of feature annotation.</text>
</comment>
<dbReference type="KEGG" id="alam:RT761_00740"/>
<feature type="domain" description="Response regulatory" evidence="7">
    <location>
        <begin position="10"/>
        <end position="124"/>
    </location>
</feature>
<evidence type="ECO:0000256" key="4">
    <source>
        <dbReference type="ARBA" id="ARBA00023163"/>
    </source>
</evidence>
<proteinExistence type="predicted"/>
<evidence type="ECO:0000256" key="2">
    <source>
        <dbReference type="ARBA" id="ARBA00022840"/>
    </source>
</evidence>
<dbReference type="Gene3D" id="3.40.50.300">
    <property type="entry name" value="P-loop containing nucleotide triphosphate hydrolases"/>
    <property type="match status" value="1"/>
</dbReference>
<dbReference type="Gene3D" id="1.10.8.60">
    <property type="match status" value="1"/>
</dbReference>
<feature type="domain" description="Sigma-54 factor interaction" evidence="6">
    <location>
        <begin position="149"/>
        <end position="367"/>
    </location>
</feature>
<keyword evidence="2" id="KW-0067">ATP-binding</keyword>